<sequence length="230" mass="25788">MAPFKEAMFSMKPDKCACPDGYNPSFYQHFWSLCGDEIFHECSSWLKTGFVPDRSILDNAIVAIEVVHYMKSKTKGKVGEVALKLDISKAYGRIDWDYLRGVMTKMGFSTRRNVSQPVKDVVITTLGVQAVLGTGKYLGLPSMIGRSKMVNSFWWGHFGSQSKGIHIGFGICIRDETGAFIRAKTEWVEPKCEVHVGETLGFLCALMWVHELNLGPVDFELDSKLVVDSF</sequence>
<feature type="domain" description="RNase H type-1" evidence="1">
    <location>
        <begin position="168"/>
        <end position="228"/>
    </location>
</feature>
<gene>
    <name evidence="2" type="ORF">L195_g025291</name>
</gene>
<name>A0A2K3NG21_TRIPR</name>
<dbReference type="Proteomes" id="UP000236291">
    <property type="component" value="Unassembled WGS sequence"/>
</dbReference>
<accession>A0A2K3NG21</accession>
<proteinExistence type="predicted"/>
<dbReference type="GO" id="GO:0003676">
    <property type="term" value="F:nucleic acid binding"/>
    <property type="evidence" value="ECO:0007669"/>
    <property type="project" value="InterPro"/>
</dbReference>
<dbReference type="AlphaFoldDB" id="A0A2K3NG21"/>
<comment type="caution">
    <text evidence="2">The sequence shown here is derived from an EMBL/GenBank/DDBJ whole genome shotgun (WGS) entry which is preliminary data.</text>
</comment>
<reference evidence="2 3" key="2">
    <citation type="journal article" date="2017" name="Front. Plant Sci.">
        <title>Gene Classification and Mining of Molecular Markers Useful in Red Clover (Trifolium pratense) Breeding.</title>
        <authorList>
            <person name="Istvanek J."/>
            <person name="Dluhosova J."/>
            <person name="Dluhos P."/>
            <person name="Patkova L."/>
            <person name="Nedelnik J."/>
            <person name="Repkova J."/>
        </authorList>
    </citation>
    <scope>NUCLEOTIDE SEQUENCE [LARGE SCALE GENOMIC DNA]</scope>
    <source>
        <strain evidence="3">cv. Tatra</strain>
        <tissue evidence="2">Young leaves</tissue>
    </source>
</reference>
<dbReference type="PANTHER" id="PTHR47074">
    <property type="entry name" value="BNAC02G40300D PROTEIN"/>
    <property type="match status" value="1"/>
</dbReference>
<dbReference type="InterPro" id="IPR002156">
    <property type="entry name" value="RNaseH_domain"/>
</dbReference>
<dbReference type="InterPro" id="IPR052929">
    <property type="entry name" value="RNase_H-like_EbsB-rel"/>
</dbReference>
<feature type="non-terminal residue" evidence="2">
    <location>
        <position position="230"/>
    </location>
</feature>
<reference evidence="2 3" key="1">
    <citation type="journal article" date="2014" name="Am. J. Bot.">
        <title>Genome assembly and annotation for red clover (Trifolium pratense; Fabaceae).</title>
        <authorList>
            <person name="Istvanek J."/>
            <person name="Jaros M."/>
            <person name="Krenek A."/>
            <person name="Repkova J."/>
        </authorList>
    </citation>
    <scope>NUCLEOTIDE SEQUENCE [LARGE SCALE GENOMIC DNA]</scope>
    <source>
        <strain evidence="3">cv. Tatra</strain>
        <tissue evidence="2">Young leaves</tissue>
    </source>
</reference>
<evidence type="ECO:0000259" key="1">
    <source>
        <dbReference type="Pfam" id="PF13456"/>
    </source>
</evidence>
<protein>
    <submittedName>
        <fullName evidence="2">Cytochrome p450</fullName>
    </submittedName>
</protein>
<evidence type="ECO:0000313" key="2">
    <source>
        <dbReference type="EMBL" id="PNY01988.1"/>
    </source>
</evidence>
<dbReference type="PANTHER" id="PTHR47074:SF48">
    <property type="entry name" value="POLYNUCLEOTIDYL TRANSFERASE, RIBONUCLEASE H-LIKE SUPERFAMILY PROTEIN"/>
    <property type="match status" value="1"/>
</dbReference>
<evidence type="ECO:0000313" key="3">
    <source>
        <dbReference type="Proteomes" id="UP000236291"/>
    </source>
</evidence>
<organism evidence="2 3">
    <name type="scientific">Trifolium pratense</name>
    <name type="common">Red clover</name>
    <dbReference type="NCBI Taxonomy" id="57577"/>
    <lineage>
        <taxon>Eukaryota</taxon>
        <taxon>Viridiplantae</taxon>
        <taxon>Streptophyta</taxon>
        <taxon>Embryophyta</taxon>
        <taxon>Tracheophyta</taxon>
        <taxon>Spermatophyta</taxon>
        <taxon>Magnoliopsida</taxon>
        <taxon>eudicotyledons</taxon>
        <taxon>Gunneridae</taxon>
        <taxon>Pentapetalae</taxon>
        <taxon>rosids</taxon>
        <taxon>fabids</taxon>
        <taxon>Fabales</taxon>
        <taxon>Fabaceae</taxon>
        <taxon>Papilionoideae</taxon>
        <taxon>50 kb inversion clade</taxon>
        <taxon>NPAAA clade</taxon>
        <taxon>Hologalegina</taxon>
        <taxon>IRL clade</taxon>
        <taxon>Trifolieae</taxon>
        <taxon>Trifolium</taxon>
    </lineage>
</organism>
<dbReference type="EMBL" id="ASHM01020782">
    <property type="protein sequence ID" value="PNY01988.1"/>
    <property type="molecule type" value="Genomic_DNA"/>
</dbReference>
<dbReference type="STRING" id="57577.A0A2K3NG21"/>
<dbReference type="Pfam" id="PF13456">
    <property type="entry name" value="RVT_3"/>
    <property type="match status" value="1"/>
</dbReference>
<dbReference type="GO" id="GO:0004523">
    <property type="term" value="F:RNA-DNA hybrid ribonuclease activity"/>
    <property type="evidence" value="ECO:0007669"/>
    <property type="project" value="InterPro"/>
</dbReference>